<dbReference type="EMBL" id="UOFW01000251">
    <property type="protein sequence ID" value="VAX08896.1"/>
    <property type="molecule type" value="Genomic_DNA"/>
</dbReference>
<protein>
    <recommendedName>
        <fullName evidence="3">Phosphonate ABC transporter phosphate-binding periplasmic component (TC 3.A.1.9.1)</fullName>
    </recommendedName>
</protein>
<dbReference type="NCBIfam" id="TIGR01098">
    <property type="entry name" value="3A0109s03R"/>
    <property type="match status" value="1"/>
</dbReference>
<evidence type="ECO:0000313" key="2">
    <source>
        <dbReference type="EMBL" id="VAX08896.1"/>
    </source>
</evidence>
<dbReference type="SUPFAM" id="SSF53850">
    <property type="entry name" value="Periplasmic binding protein-like II"/>
    <property type="match status" value="1"/>
</dbReference>
<evidence type="ECO:0008006" key="3">
    <source>
        <dbReference type="Google" id="ProtNLM"/>
    </source>
</evidence>
<dbReference type="PANTHER" id="PTHR35841:SF1">
    <property type="entry name" value="PHOSPHONATES-BINDING PERIPLASMIC PROTEIN"/>
    <property type="match status" value="1"/>
</dbReference>
<dbReference type="PANTHER" id="PTHR35841">
    <property type="entry name" value="PHOSPHONATES-BINDING PERIPLASMIC PROTEIN"/>
    <property type="match status" value="1"/>
</dbReference>
<proteinExistence type="predicted"/>
<name>A0A3B1ASE3_9ZZZZ</name>
<evidence type="ECO:0000256" key="1">
    <source>
        <dbReference type="ARBA" id="ARBA00022729"/>
    </source>
</evidence>
<dbReference type="Gene3D" id="3.40.190.10">
    <property type="entry name" value="Periplasmic binding protein-like II"/>
    <property type="match status" value="2"/>
</dbReference>
<keyword evidence="1" id="KW-0732">Signal</keyword>
<dbReference type="GO" id="GO:0055085">
    <property type="term" value="P:transmembrane transport"/>
    <property type="evidence" value="ECO:0007669"/>
    <property type="project" value="InterPro"/>
</dbReference>
<dbReference type="Pfam" id="PF12974">
    <property type="entry name" value="Phosphonate-bd"/>
    <property type="match status" value="1"/>
</dbReference>
<organism evidence="2">
    <name type="scientific">hydrothermal vent metagenome</name>
    <dbReference type="NCBI Taxonomy" id="652676"/>
    <lineage>
        <taxon>unclassified sequences</taxon>
        <taxon>metagenomes</taxon>
        <taxon>ecological metagenomes</taxon>
    </lineage>
</organism>
<dbReference type="GO" id="GO:0043190">
    <property type="term" value="C:ATP-binding cassette (ABC) transporter complex"/>
    <property type="evidence" value="ECO:0007669"/>
    <property type="project" value="InterPro"/>
</dbReference>
<dbReference type="AlphaFoldDB" id="A0A3B1ASE3"/>
<accession>A0A3B1ASE3</accession>
<gene>
    <name evidence="2" type="ORF">MNBD_ALPHA03-2158</name>
</gene>
<dbReference type="InterPro" id="IPR005770">
    <property type="entry name" value="PhnD"/>
</dbReference>
<reference evidence="2" key="1">
    <citation type="submission" date="2018-06" db="EMBL/GenBank/DDBJ databases">
        <authorList>
            <person name="Zhirakovskaya E."/>
        </authorList>
    </citation>
    <scope>NUCLEOTIDE SEQUENCE</scope>
</reference>
<sequence>MITALSLALLVSGCGEKEETRSIDILRVAVLPDQNKDRIQATYQELLKHIGSRTGLKTQLIIPDSYEELLRLFDEKAIDLALFGGVIYVKAHLKNRAVPLVMRDVDGHFRSVALVHADNPAKDITDLRGASLAFGSELSTSGHIMPRYFLKEMNIIPEEFFGTIQYTGAHDLTAEWVRDGIAEVGIANSGIVNSMFLSGKLNNNMVKIIWQSPPFSDNVWALQPDISKRLTIEIRDSFLCLNHKDSDKALMKKLGANYYIPVTHDNFKELEQVIRHMEQQKDTP</sequence>